<dbReference type="EMBL" id="NMPR01000045">
    <property type="protein sequence ID" value="KAA8632971.1"/>
    <property type="molecule type" value="Genomic_DNA"/>
</dbReference>
<feature type="region of interest" description="Disordered" evidence="1">
    <location>
        <begin position="1"/>
        <end position="144"/>
    </location>
</feature>
<evidence type="ECO:0000313" key="2">
    <source>
        <dbReference type="EMBL" id="KAA8632971.1"/>
    </source>
</evidence>
<dbReference type="OMA" id="EPNAFEH"/>
<evidence type="ECO:0000313" key="3">
    <source>
        <dbReference type="Proteomes" id="UP000433876"/>
    </source>
</evidence>
<reference evidence="2 3" key="1">
    <citation type="submission" date="2017-07" db="EMBL/GenBank/DDBJ databases">
        <title>Genome sequence of the Sordaria macrospora wild type strain R19027.</title>
        <authorList>
            <person name="Nowrousian M."/>
            <person name="Teichert I."/>
            <person name="Kueck U."/>
        </authorList>
    </citation>
    <scope>NUCLEOTIDE SEQUENCE [LARGE SCALE GENOMIC DNA]</scope>
    <source>
        <strain evidence="2 3">R19027</strain>
        <tissue evidence="2">Mycelium</tissue>
    </source>
</reference>
<feature type="compositionally biased region" description="Polar residues" evidence="1">
    <location>
        <begin position="125"/>
        <end position="144"/>
    </location>
</feature>
<evidence type="ECO:0000256" key="1">
    <source>
        <dbReference type="SAM" id="MobiDB-lite"/>
    </source>
</evidence>
<feature type="compositionally biased region" description="Basic and acidic residues" evidence="1">
    <location>
        <begin position="71"/>
        <end position="94"/>
    </location>
</feature>
<dbReference type="VEuPathDB" id="FungiDB:SMAC_02031"/>
<name>A0A8S8ZWQ6_SORMA</name>
<feature type="compositionally biased region" description="Basic and acidic residues" evidence="1">
    <location>
        <begin position="13"/>
        <end position="27"/>
    </location>
</feature>
<accession>A0A8S8ZWQ6</accession>
<sequence>MSTKLPKTPPSFEKVDEGKGETKRAIDEVIDTPEALKRAAKRTKSIVEEMSEKPNGGDQVVDNSSDPLGIEDTRPNIKRESADEPRPSVEREESADPPLWDISDFGCHEHAEEKKGSNEHMVEKSSPSGTPRPSNVKAKSTESS</sequence>
<dbReference type="AlphaFoldDB" id="A0A8S8ZWQ6"/>
<dbReference type="Proteomes" id="UP000433876">
    <property type="component" value="Unassembled WGS sequence"/>
</dbReference>
<gene>
    <name evidence="2" type="ORF">SMACR_02031</name>
</gene>
<organism evidence="2 3">
    <name type="scientific">Sordaria macrospora</name>
    <dbReference type="NCBI Taxonomy" id="5147"/>
    <lineage>
        <taxon>Eukaryota</taxon>
        <taxon>Fungi</taxon>
        <taxon>Dikarya</taxon>
        <taxon>Ascomycota</taxon>
        <taxon>Pezizomycotina</taxon>
        <taxon>Sordariomycetes</taxon>
        <taxon>Sordariomycetidae</taxon>
        <taxon>Sordariales</taxon>
        <taxon>Sordariaceae</taxon>
        <taxon>Sordaria</taxon>
    </lineage>
</organism>
<comment type="caution">
    <text evidence="2">The sequence shown here is derived from an EMBL/GenBank/DDBJ whole genome shotgun (WGS) entry which is preliminary data.</text>
</comment>
<protein>
    <submittedName>
        <fullName evidence="2">Uncharacterized protein</fullName>
    </submittedName>
</protein>
<proteinExistence type="predicted"/>
<feature type="compositionally biased region" description="Basic and acidic residues" evidence="1">
    <location>
        <begin position="106"/>
        <end position="123"/>
    </location>
</feature>